<feature type="coiled-coil region" evidence="9">
    <location>
        <begin position="82"/>
        <end position="109"/>
    </location>
</feature>
<evidence type="ECO:0000256" key="7">
    <source>
        <dbReference type="ARBA" id="ARBA00023054"/>
    </source>
</evidence>
<proteinExistence type="inferred from homology"/>
<dbReference type="GO" id="GO:0000462">
    <property type="term" value="P:maturation of SSU-rRNA from tricistronic rRNA transcript (SSU-rRNA, 5.8S rRNA, LSU-rRNA)"/>
    <property type="evidence" value="ECO:0007669"/>
    <property type="project" value="TreeGrafter"/>
</dbReference>
<accession>A0A5N6FTN5</accession>
<dbReference type="PANTHER" id="PTHR33911:SF1">
    <property type="entry name" value="RRNA-PROCESSING PROTEIN EFG1"/>
    <property type="match status" value="1"/>
</dbReference>
<evidence type="ECO:0000313" key="11">
    <source>
        <dbReference type="EMBL" id="KAE8391888.1"/>
    </source>
</evidence>
<dbReference type="PANTHER" id="PTHR33911">
    <property type="entry name" value="RRNA-PROCESSING PROTEIN EFG1"/>
    <property type="match status" value="1"/>
</dbReference>
<feature type="region of interest" description="Disordered" evidence="10">
    <location>
        <begin position="1"/>
        <end position="57"/>
    </location>
</feature>
<keyword evidence="6" id="KW-0698">rRNA processing</keyword>
<dbReference type="InterPro" id="IPR050786">
    <property type="entry name" value="EFG1_rRNA-proc"/>
</dbReference>
<keyword evidence="7 9" id="KW-0175">Coiled coil</keyword>
<comment type="function">
    <text evidence="1">Involved in rRNA processing.</text>
</comment>
<feature type="compositionally biased region" description="Basic and acidic residues" evidence="10">
    <location>
        <begin position="282"/>
        <end position="302"/>
    </location>
</feature>
<evidence type="ECO:0000256" key="3">
    <source>
        <dbReference type="ARBA" id="ARBA00006916"/>
    </source>
</evidence>
<evidence type="ECO:0000256" key="8">
    <source>
        <dbReference type="ARBA" id="ARBA00023242"/>
    </source>
</evidence>
<dbReference type="OrthoDB" id="47732at2759"/>
<dbReference type="InterPro" id="IPR019310">
    <property type="entry name" value="Efg1"/>
</dbReference>
<protein>
    <recommendedName>
        <fullName evidence="4">rRNA-processing protein EFG1</fullName>
    </recommendedName>
    <alternativeName>
        <fullName evidence="5">rRNA-processing protein efg1</fullName>
    </alternativeName>
</protein>
<accession>A0A5N7CDT0</accession>
<dbReference type="GO" id="GO:0030688">
    <property type="term" value="C:preribosome, small subunit precursor"/>
    <property type="evidence" value="ECO:0007669"/>
    <property type="project" value="TreeGrafter"/>
</dbReference>
<name>A0A5N7CDT0_PETAA</name>
<dbReference type="GO" id="GO:0005730">
    <property type="term" value="C:nucleolus"/>
    <property type="evidence" value="ECO:0007669"/>
    <property type="project" value="UniProtKB-SubCell"/>
</dbReference>
<dbReference type="Proteomes" id="UP000326877">
    <property type="component" value="Unassembled WGS sequence"/>
</dbReference>
<evidence type="ECO:0000256" key="10">
    <source>
        <dbReference type="SAM" id="MobiDB-lite"/>
    </source>
</evidence>
<evidence type="ECO:0000256" key="6">
    <source>
        <dbReference type="ARBA" id="ARBA00022552"/>
    </source>
</evidence>
<feature type="region of interest" description="Disordered" evidence="10">
    <location>
        <begin position="238"/>
        <end position="324"/>
    </location>
</feature>
<evidence type="ECO:0000256" key="5">
    <source>
        <dbReference type="ARBA" id="ARBA00019827"/>
    </source>
</evidence>
<evidence type="ECO:0000256" key="4">
    <source>
        <dbReference type="ARBA" id="ARBA00018689"/>
    </source>
</evidence>
<organism evidence="11">
    <name type="scientific">Petromyces alliaceus</name>
    <name type="common">Aspergillus alliaceus</name>
    <dbReference type="NCBI Taxonomy" id="209559"/>
    <lineage>
        <taxon>Eukaryota</taxon>
        <taxon>Fungi</taxon>
        <taxon>Dikarya</taxon>
        <taxon>Ascomycota</taxon>
        <taxon>Pezizomycotina</taxon>
        <taxon>Eurotiomycetes</taxon>
        <taxon>Eurotiomycetidae</taxon>
        <taxon>Eurotiales</taxon>
        <taxon>Aspergillaceae</taxon>
        <taxon>Aspergillus</taxon>
        <taxon>Aspergillus subgen. Circumdati</taxon>
    </lineage>
</organism>
<reference evidence="11" key="1">
    <citation type="submission" date="2019-04" db="EMBL/GenBank/DDBJ databases">
        <title>Friends and foes A comparative genomics studyof 23 Aspergillus species from section Flavi.</title>
        <authorList>
            <consortium name="DOE Joint Genome Institute"/>
            <person name="Kjaerbolling I."/>
            <person name="Vesth T."/>
            <person name="Frisvad J.C."/>
            <person name="Nybo J.L."/>
            <person name="Theobald S."/>
            <person name="Kildgaard S."/>
            <person name="Isbrandt T."/>
            <person name="Kuo A."/>
            <person name="Sato A."/>
            <person name="Lyhne E.K."/>
            <person name="Kogle M.E."/>
            <person name="Wiebenga A."/>
            <person name="Kun R.S."/>
            <person name="Lubbers R.J."/>
            <person name="Makela M.R."/>
            <person name="Barry K."/>
            <person name="Chovatia M."/>
            <person name="Clum A."/>
            <person name="Daum C."/>
            <person name="Haridas S."/>
            <person name="He G."/>
            <person name="LaButti K."/>
            <person name="Lipzen A."/>
            <person name="Mondo S."/>
            <person name="Riley R."/>
            <person name="Salamov A."/>
            <person name="Simmons B.A."/>
            <person name="Magnuson J.K."/>
            <person name="Henrissat B."/>
            <person name="Mortensen U.H."/>
            <person name="Larsen T.O."/>
            <person name="Devries R.P."/>
            <person name="Grigoriev I.V."/>
            <person name="Machida M."/>
            <person name="Baker S.E."/>
            <person name="Andersen M.R."/>
        </authorList>
    </citation>
    <scope>NUCLEOTIDE SEQUENCE [LARGE SCALE GENOMIC DNA]</scope>
    <source>
        <strain evidence="11">IBT 14317</strain>
    </source>
</reference>
<comment type="similarity">
    <text evidence="3">Belongs to the EFG1 family.</text>
</comment>
<evidence type="ECO:0000256" key="1">
    <source>
        <dbReference type="ARBA" id="ARBA00002773"/>
    </source>
</evidence>
<dbReference type="Pfam" id="PF10153">
    <property type="entry name" value="Efg1"/>
    <property type="match status" value="1"/>
</dbReference>
<sequence>MPREYSRSQSPVSRPAGDRHYRDRSENPKRKHTSDEASHQPSRKKVQLPKKEHQYPSINELKKRIRDVKRLLNRVDLPADARIVQERALAGYENDLEEENNRRERSKMIKKYHFVRFLDRKTASKDVKRLERREKEISSSDLDSAAKEKKLSDLAQKLHVARVNLNYPIYYPLSERYVALYAEAKKNKDQVKDGNNDEDGKTGYTLVHATAAEKPAMWYTVEKCMKDGTLELLRDGKLTAGDKSGRSGTEAKKKTGEDKERAVTRGSAQHKDTLTKTSVKPQWEDREGKNSRGATFRDEGRKSKVHQSSADNDEDESDGGFFEM</sequence>
<feature type="compositionally biased region" description="Basic and acidic residues" evidence="10">
    <location>
        <begin position="16"/>
        <end position="38"/>
    </location>
</feature>
<dbReference type="AlphaFoldDB" id="A0A5N7CDT0"/>
<dbReference type="EMBL" id="ML735241">
    <property type="protein sequence ID" value="KAE8391888.1"/>
    <property type="molecule type" value="Genomic_DNA"/>
</dbReference>
<evidence type="ECO:0000256" key="2">
    <source>
        <dbReference type="ARBA" id="ARBA00004604"/>
    </source>
</evidence>
<comment type="subcellular location">
    <subcellularLocation>
        <location evidence="2">Nucleus</location>
        <location evidence="2">Nucleolus</location>
    </subcellularLocation>
</comment>
<feature type="compositionally biased region" description="Basic and acidic residues" evidence="10">
    <location>
        <begin position="243"/>
        <end position="274"/>
    </location>
</feature>
<evidence type="ECO:0000256" key="9">
    <source>
        <dbReference type="SAM" id="Coils"/>
    </source>
</evidence>
<keyword evidence="8" id="KW-0539">Nucleus</keyword>
<dbReference type="OMA" id="APEQENP"/>
<gene>
    <name evidence="11" type="ORF">BDV23DRAFT_152221</name>
</gene>